<dbReference type="AlphaFoldDB" id="A0A0I9SB61"/>
<dbReference type="PATRIC" id="fig|817.53.peg.1392"/>
<dbReference type="Proteomes" id="UP000028294">
    <property type="component" value="Chromosome"/>
</dbReference>
<gene>
    <name evidence="1" type="ORF">EE52_0206735</name>
    <name evidence="2" type="ORF">IA74_015590</name>
</gene>
<evidence type="ECO:0000313" key="1">
    <source>
        <dbReference type="EMBL" id="KFX75423.1"/>
    </source>
</evidence>
<name>A0A0I9SB61_BACFG</name>
<accession>A0A0I9SB61</accession>
<protein>
    <submittedName>
        <fullName evidence="1">Uncharacterized protein</fullName>
    </submittedName>
</protein>
<dbReference type="EMBL" id="JMZZ02000101">
    <property type="protein sequence ID" value="KFX75423.1"/>
    <property type="molecule type" value="Genomic_DNA"/>
</dbReference>
<dbReference type="RefSeq" id="WP_044299996.1">
    <property type="nucleotide sequence ID" value="NZ_CAEUHN010000012.1"/>
</dbReference>
<organism evidence="1">
    <name type="scientific">Bacteroides fragilis</name>
    <dbReference type="NCBI Taxonomy" id="817"/>
    <lineage>
        <taxon>Bacteria</taxon>
        <taxon>Pseudomonadati</taxon>
        <taxon>Bacteroidota</taxon>
        <taxon>Bacteroidia</taxon>
        <taxon>Bacteroidales</taxon>
        <taxon>Bacteroidaceae</taxon>
        <taxon>Bacteroides</taxon>
    </lineage>
</organism>
<reference evidence="1" key="1">
    <citation type="book" date="2014" name="THE 24TH EUROPEAN CONGRESS OF CLINICAL MICROBIOLOGY AND INFECTIOUS DISEASES" publisher="ECCMID 2014" city="Barcelona, Spain">
        <title>Identification of resistance genes in three multidrug-resistant Bacteroides fragilis isolates by whole genome sequencing.</title>
        <editorList>
            <person name="Unknown"/>
            <person name="A."/>
        </editorList>
        <authorList>
            <person name="Sydenham T.V."/>
            <person name="Hasman H."/>
            <person name="Wang M."/>
            <person name="Soki J."/>
            <person name="Nagy E."/>
            <person name="Justesen U.S."/>
        </authorList>
    </citation>
    <scope>NUCLEOTIDE SEQUENCE</scope>
    <source>
        <strain evidence="1">DCMOUH0018B</strain>
    </source>
</reference>
<reference evidence="1" key="2">
    <citation type="submission" date="2014-07" db="EMBL/GenBank/DDBJ databases">
        <title>Genetics and epidemiology of antimicrobial resistance in B. fragilis group.</title>
        <authorList>
            <person name="Sydenham T.V."/>
            <person name="Hasman H."/>
            <person name="Kemp M."/>
            <person name="Justesen U.S."/>
        </authorList>
    </citation>
    <scope>NUCLEOTIDE SEQUENCE [LARGE SCALE GENOMIC DNA]</scope>
    <source>
        <strain evidence="1">DCMOUH0018B</strain>
    </source>
</reference>
<sequence length="320" mass="36963">MIQAVQENRGNYGFVIDNKIIANTDKFTINGKGKIIEKDKNKLIISAMSIIYQVTSKSSICLKQATAYEETVTQQWQISYKEKSGAGFFLTIDMLEKPATNLSDMKPSYALFDIINEAMQTIVVSFNRFNQLVMVENQKDIIAAWKKSKQKIIDKFGEEKAVRKVLDETEFNYYNFSVNILERSIPYCMLLASLCEAIEYQMDFRSILNEDDNVKVKVSRSPISMLENGKVHYYLKGSGKLGHLSKLEEKYTQNILPFLPDTAFEYLYQMQTDYTFAGERSLFFERAVTRITEQASQDYVYCNQTIIEQIEPTEKEERCG</sequence>
<dbReference type="EMBL" id="CP036553">
    <property type="protein sequence ID" value="QCQ37418.1"/>
    <property type="molecule type" value="Genomic_DNA"/>
</dbReference>
<reference evidence="2 3" key="3">
    <citation type="submission" date="2019-03" db="EMBL/GenBank/DDBJ databases">
        <title>Complete genome assembly of MDR B. fragilis.</title>
        <authorList>
            <person name="Sydenham T.V."/>
            <person name="Hasman H."/>
            <person name="Justesen U.S."/>
        </authorList>
    </citation>
    <scope>NUCLEOTIDE SEQUENCE [LARGE SCALE GENOMIC DNA]</scope>
    <source>
        <strain evidence="2 3">DCMOUH0067B</strain>
    </source>
</reference>
<evidence type="ECO:0000313" key="2">
    <source>
        <dbReference type="EMBL" id="QCQ37418.1"/>
    </source>
</evidence>
<proteinExistence type="predicted"/>
<evidence type="ECO:0000313" key="3">
    <source>
        <dbReference type="Proteomes" id="UP000028294"/>
    </source>
</evidence>